<dbReference type="SUPFAM" id="SSF144083">
    <property type="entry name" value="Magnesium transport protein CorA, transmembrane region"/>
    <property type="match status" value="1"/>
</dbReference>
<comment type="function">
    <text evidence="11">Mediates influx of magnesium ions. Alternates between open and closed states. Activated by low cytoplasmic Mg(2+) levels. Inactive when cytoplasmic Mg(2+) levels are high.</text>
</comment>
<dbReference type="FunFam" id="1.20.58.340:FF:000004">
    <property type="entry name" value="Magnesium transport protein CorA"/>
    <property type="match status" value="1"/>
</dbReference>
<sequence>MDMFAFDTTELGITARILTDGSLTGHDFIWVDALRDDIARDPVAWQQQIFHSTGVRIDEFHMTDILNAQHPSSFDLTNEYEILIFRKLMSSNTPGTSLNPANLTTLPVVFILTDRALVTVRDSSSQTFSSFRQRLTQQCDEPNSRSMRLPTSTLDLTLRILNALVDKYLELRLPLTQRIDDWQNLLLRGNHRFKEWQRLLNERLALHNLENLCEEQVDSLQELRDSYLDRQSGPQHTNVEPQTRRDLILVRINDLTEHVSRVQSHVSRLENALKSAVELHFSATSNQTNETMRFLAIITAIFSPLTLLTGIYGMNFDIMPGLHNPHGFWFMLGGMLLTTFGLLYYFHRRQLVGRGERSVIDLLTRELISKEPPEA</sequence>
<evidence type="ECO:0000256" key="6">
    <source>
        <dbReference type="ARBA" id="ARBA00022842"/>
    </source>
</evidence>
<dbReference type="InterPro" id="IPR045861">
    <property type="entry name" value="CorA_cytoplasmic_dom"/>
</dbReference>
<proteinExistence type="inferred from homology"/>
<dbReference type="PANTHER" id="PTHR46494:SF1">
    <property type="entry name" value="CORA FAMILY METAL ION TRANSPORTER (EUROFUNG)"/>
    <property type="match status" value="1"/>
</dbReference>
<evidence type="ECO:0000256" key="1">
    <source>
        <dbReference type="ARBA" id="ARBA00004651"/>
    </source>
</evidence>
<organism evidence="13 14">
    <name type="scientific">Formosimonas limnophila</name>
    <dbReference type="NCBI Taxonomy" id="1384487"/>
    <lineage>
        <taxon>Bacteria</taxon>
        <taxon>Pseudomonadati</taxon>
        <taxon>Pseudomonadota</taxon>
        <taxon>Betaproteobacteria</taxon>
        <taxon>Burkholderiales</taxon>
        <taxon>Burkholderiaceae</taxon>
        <taxon>Formosimonas</taxon>
    </lineage>
</organism>
<keyword evidence="7 12" id="KW-1133">Transmembrane helix</keyword>
<keyword evidence="14" id="KW-1185">Reference proteome</keyword>
<comment type="catalytic activity">
    <reaction evidence="10">
        <text>Mg(2+)(in) = Mg(2+)(out)</text>
        <dbReference type="Rhea" id="RHEA:29827"/>
        <dbReference type="ChEBI" id="CHEBI:18420"/>
    </reaction>
</comment>
<evidence type="ECO:0000313" key="13">
    <source>
        <dbReference type="EMBL" id="GHA77319.1"/>
    </source>
</evidence>
<reference evidence="13" key="1">
    <citation type="journal article" date="2014" name="Int. J. Syst. Evol. Microbiol.">
        <title>Complete genome sequence of Corynebacterium casei LMG S-19264T (=DSM 44701T), isolated from a smear-ripened cheese.</title>
        <authorList>
            <consortium name="US DOE Joint Genome Institute (JGI-PGF)"/>
            <person name="Walter F."/>
            <person name="Albersmeier A."/>
            <person name="Kalinowski J."/>
            <person name="Ruckert C."/>
        </authorList>
    </citation>
    <scope>NUCLEOTIDE SEQUENCE</scope>
    <source>
        <strain evidence="13">KCTC 32501</strain>
    </source>
</reference>
<keyword evidence="4" id="KW-1003">Cell membrane</keyword>
<dbReference type="EMBL" id="BMZG01000009">
    <property type="protein sequence ID" value="GHA77319.1"/>
    <property type="molecule type" value="Genomic_DNA"/>
</dbReference>
<keyword evidence="5 12" id="KW-0812">Transmembrane</keyword>
<keyword evidence="6" id="KW-0460">Magnesium</keyword>
<dbReference type="GO" id="GO:0000287">
    <property type="term" value="F:magnesium ion binding"/>
    <property type="evidence" value="ECO:0007669"/>
    <property type="project" value="TreeGrafter"/>
</dbReference>
<gene>
    <name evidence="13" type="primary">corA</name>
    <name evidence="13" type="ORF">GCM10009007_17930</name>
</gene>
<protein>
    <submittedName>
        <fullName evidence="13">Magnesium transporter</fullName>
    </submittedName>
</protein>
<dbReference type="Gene3D" id="3.30.460.20">
    <property type="entry name" value="CorA soluble domain-like"/>
    <property type="match status" value="1"/>
</dbReference>
<keyword evidence="9 12" id="KW-0472">Membrane</keyword>
<comment type="similarity">
    <text evidence="2">Belongs to the CorA metal ion transporter (MIT) (TC 1.A.35) family.</text>
</comment>
<dbReference type="RefSeq" id="WP_189493621.1">
    <property type="nucleotide sequence ID" value="NZ_BMZG01000009.1"/>
</dbReference>
<dbReference type="Gene3D" id="1.20.58.340">
    <property type="entry name" value="Magnesium transport protein CorA, transmembrane region"/>
    <property type="match status" value="2"/>
</dbReference>
<dbReference type="SUPFAM" id="SSF143865">
    <property type="entry name" value="CorA soluble domain-like"/>
    <property type="match status" value="1"/>
</dbReference>
<dbReference type="InterPro" id="IPR045863">
    <property type="entry name" value="CorA_TM1_TM2"/>
</dbReference>
<reference evidence="13" key="2">
    <citation type="submission" date="2020-09" db="EMBL/GenBank/DDBJ databases">
        <authorList>
            <person name="Sun Q."/>
            <person name="Kim S."/>
        </authorList>
    </citation>
    <scope>NUCLEOTIDE SEQUENCE</scope>
    <source>
        <strain evidence="13">KCTC 32501</strain>
    </source>
</reference>
<evidence type="ECO:0000256" key="2">
    <source>
        <dbReference type="ARBA" id="ARBA00009765"/>
    </source>
</evidence>
<dbReference type="CDD" id="cd12822">
    <property type="entry name" value="TmCorA-like"/>
    <property type="match status" value="1"/>
</dbReference>
<name>A0A8J3CNR7_9BURK</name>
<comment type="caution">
    <text evidence="13">The sequence shown here is derived from an EMBL/GenBank/DDBJ whole genome shotgun (WGS) entry which is preliminary data.</text>
</comment>
<evidence type="ECO:0000256" key="11">
    <source>
        <dbReference type="ARBA" id="ARBA00045497"/>
    </source>
</evidence>
<evidence type="ECO:0000256" key="4">
    <source>
        <dbReference type="ARBA" id="ARBA00022475"/>
    </source>
</evidence>
<dbReference type="AlphaFoldDB" id="A0A8J3CNR7"/>
<dbReference type="PANTHER" id="PTHR46494">
    <property type="entry name" value="CORA FAMILY METAL ION TRANSPORTER (EUROFUNG)"/>
    <property type="match status" value="1"/>
</dbReference>
<evidence type="ECO:0000256" key="12">
    <source>
        <dbReference type="SAM" id="Phobius"/>
    </source>
</evidence>
<comment type="subcellular location">
    <subcellularLocation>
        <location evidence="1">Cell membrane</location>
        <topology evidence="1">Multi-pass membrane protein</topology>
    </subcellularLocation>
</comment>
<dbReference type="GO" id="GO:0015095">
    <property type="term" value="F:magnesium ion transmembrane transporter activity"/>
    <property type="evidence" value="ECO:0007669"/>
    <property type="project" value="TreeGrafter"/>
</dbReference>
<evidence type="ECO:0000313" key="14">
    <source>
        <dbReference type="Proteomes" id="UP000614287"/>
    </source>
</evidence>
<evidence type="ECO:0000256" key="5">
    <source>
        <dbReference type="ARBA" id="ARBA00022692"/>
    </source>
</evidence>
<feature type="transmembrane region" description="Helical" evidence="12">
    <location>
        <begin position="326"/>
        <end position="346"/>
    </location>
</feature>
<evidence type="ECO:0000256" key="8">
    <source>
        <dbReference type="ARBA" id="ARBA00023065"/>
    </source>
</evidence>
<accession>A0A8J3CNR7</accession>
<evidence type="ECO:0000256" key="7">
    <source>
        <dbReference type="ARBA" id="ARBA00022989"/>
    </source>
</evidence>
<dbReference type="GO" id="GO:0015087">
    <property type="term" value="F:cobalt ion transmembrane transporter activity"/>
    <property type="evidence" value="ECO:0007669"/>
    <property type="project" value="TreeGrafter"/>
</dbReference>
<evidence type="ECO:0000256" key="10">
    <source>
        <dbReference type="ARBA" id="ARBA00034269"/>
    </source>
</evidence>
<dbReference type="InterPro" id="IPR002523">
    <property type="entry name" value="MgTranspt_CorA/ZnTranspt_ZntB"/>
</dbReference>
<keyword evidence="3" id="KW-0813">Transport</keyword>
<dbReference type="GO" id="GO:0005886">
    <property type="term" value="C:plasma membrane"/>
    <property type="evidence" value="ECO:0007669"/>
    <property type="project" value="UniProtKB-SubCell"/>
</dbReference>
<evidence type="ECO:0000256" key="9">
    <source>
        <dbReference type="ARBA" id="ARBA00023136"/>
    </source>
</evidence>
<dbReference type="Proteomes" id="UP000614287">
    <property type="component" value="Unassembled WGS sequence"/>
</dbReference>
<dbReference type="GO" id="GO:0050897">
    <property type="term" value="F:cobalt ion binding"/>
    <property type="evidence" value="ECO:0007669"/>
    <property type="project" value="TreeGrafter"/>
</dbReference>
<feature type="transmembrane region" description="Helical" evidence="12">
    <location>
        <begin position="294"/>
        <end position="314"/>
    </location>
</feature>
<keyword evidence="8" id="KW-0406">Ion transport</keyword>
<dbReference type="Pfam" id="PF01544">
    <property type="entry name" value="CorA"/>
    <property type="match status" value="1"/>
</dbReference>
<evidence type="ECO:0000256" key="3">
    <source>
        <dbReference type="ARBA" id="ARBA00022448"/>
    </source>
</evidence>